<keyword evidence="3" id="KW-0489">Methyltransferase</keyword>
<evidence type="ECO:0000313" key="10">
    <source>
        <dbReference type="Proteomes" id="UP000681075"/>
    </source>
</evidence>
<feature type="domain" description="SET" evidence="7">
    <location>
        <begin position="55"/>
        <end position="168"/>
    </location>
</feature>
<organism evidence="9 10">
    <name type="scientific">Roseiterribacter gracilis</name>
    <dbReference type="NCBI Taxonomy" id="2812848"/>
    <lineage>
        <taxon>Bacteria</taxon>
        <taxon>Pseudomonadati</taxon>
        <taxon>Pseudomonadota</taxon>
        <taxon>Alphaproteobacteria</taxon>
        <taxon>Rhodospirillales</taxon>
        <taxon>Roseiterribacteraceae</taxon>
        <taxon>Roseiterribacter</taxon>
    </lineage>
</organism>
<sequence length="214" mass="24228">MPAKAKKSTDATMPLKVKKADAKKADAKKDKKEKKAKKAEKKAAAPKPAKKEKGLLFETRRSEIQGTGAFAIKPIRAGKRIVEYVGEQISSEEADRRYDESKMKRHHTFLFTVEEDLVVDGGSNGNEAIYINHSCDPNCEAVIDEKNRIWIYALRDIKVGEELAYDYQFERTGSARLDAQLEKFYACRCGAERCRGSLLKKKKIRRRDAAKKDA</sequence>
<dbReference type="Proteomes" id="UP000681075">
    <property type="component" value="Unassembled WGS sequence"/>
</dbReference>
<feature type="compositionally biased region" description="Basic and acidic residues" evidence="6">
    <location>
        <begin position="18"/>
        <end position="30"/>
    </location>
</feature>
<evidence type="ECO:0000313" key="9">
    <source>
        <dbReference type="EMBL" id="GIL38017.1"/>
    </source>
</evidence>
<dbReference type="GO" id="GO:0032259">
    <property type="term" value="P:methylation"/>
    <property type="evidence" value="ECO:0007669"/>
    <property type="project" value="UniProtKB-KW"/>
</dbReference>
<evidence type="ECO:0000256" key="4">
    <source>
        <dbReference type="ARBA" id="ARBA00022679"/>
    </source>
</evidence>
<dbReference type="EMBL" id="BOPV01000001">
    <property type="protein sequence ID" value="GIL38017.1"/>
    <property type="molecule type" value="Genomic_DNA"/>
</dbReference>
<dbReference type="PANTHER" id="PTHR22884">
    <property type="entry name" value="SET DOMAIN PROTEINS"/>
    <property type="match status" value="1"/>
</dbReference>
<keyword evidence="2" id="KW-0158">Chromosome</keyword>
<evidence type="ECO:0000256" key="2">
    <source>
        <dbReference type="ARBA" id="ARBA00022454"/>
    </source>
</evidence>
<evidence type="ECO:0000256" key="6">
    <source>
        <dbReference type="SAM" id="MobiDB-lite"/>
    </source>
</evidence>
<feature type="region of interest" description="Disordered" evidence="6">
    <location>
        <begin position="1"/>
        <end position="54"/>
    </location>
</feature>
<dbReference type="GO" id="GO:0005694">
    <property type="term" value="C:chromosome"/>
    <property type="evidence" value="ECO:0007669"/>
    <property type="project" value="UniProtKB-SubCell"/>
</dbReference>
<keyword evidence="4" id="KW-0808">Transferase</keyword>
<dbReference type="Pfam" id="PF00856">
    <property type="entry name" value="SET"/>
    <property type="match status" value="1"/>
</dbReference>
<comment type="caution">
    <text evidence="9">The sequence shown here is derived from an EMBL/GenBank/DDBJ whole genome shotgun (WGS) entry which is preliminary data.</text>
</comment>
<dbReference type="SUPFAM" id="SSF82199">
    <property type="entry name" value="SET domain"/>
    <property type="match status" value="1"/>
</dbReference>
<dbReference type="InterPro" id="IPR001214">
    <property type="entry name" value="SET_dom"/>
</dbReference>
<keyword evidence="5" id="KW-0949">S-adenosyl-L-methionine</keyword>
<feature type="compositionally biased region" description="Basic residues" evidence="6">
    <location>
        <begin position="31"/>
        <end position="40"/>
    </location>
</feature>
<dbReference type="AlphaFoldDB" id="A0A8S8X9L8"/>
<evidence type="ECO:0000256" key="5">
    <source>
        <dbReference type="ARBA" id="ARBA00022691"/>
    </source>
</evidence>
<evidence type="ECO:0000259" key="8">
    <source>
        <dbReference type="PROSITE" id="PS50868"/>
    </source>
</evidence>
<keyword evidence="10" id="KW-1185">Reference proteome</keyword>
<evidence type="ECO:0000256" key="1">
    <source>
        <dbReference type="ARBA" id="ARBA00004286"/>
    </source>
</evidence>
<dbReference type="InterPro" id="IPR003616">
    <property type="entry name" value="Post-SET_dom"/>
</dbReference>
<dbReference type="PROSITE" id="PS50280">
    <property type="entry name" value="SET"/>
    <property type="match status" value="1"/>
</dbReference>
<proteinExistence type="predicted"/>
<dbReference type="PROSITE" id="PS50868">
    <property type="entry name" value="POST_SET"/>
    <property type="match status" value="1"/>
</dbReference>
<gene>
    <name evidence="9" type="ORF">TMPK1_02540</name>
</gene>
<evidence type="ECO:0000256" key="3">
    <source>
        <dbReference type="ARBA" id="ARBA00022603"/>
    </source>
</evidence>
<feature type="domain" description="Post-SET" evidence="8">
    <location>
        <begin position="183"/>
        <end position="199"/>
    </location>
</feature>
<evidence type="ECO:0008006" key="11">
    <source>
        <dbReference type="Google" id="ProtNLM"/>
    </source>
</evidence>
<dbReference type="SMART" id="SM00317">
    <property type="entry name" value="SET"/>
    <property type="match status" value="1"/>
</dbReference>
<dbReference type="Gene3D" id="2.170.270.10">
    <property type="entry name" value="SET domain"/>
    <property type="match status" value="1"/>
</dbReference>
<comment type="subcellular location">
    <subcellularLocation>
        <location evidence="1">Chromosome</location>
    </subcellularLocation>
</comment>
<dbReference type="InterPro" id="IPR046341">
    <property type="entry name" value="SET_dom_sf"/>
</dbReference>
<reference evidence="9" key="1">
    <citation type="submission" date="2021-02" db="EMBL/GenBank/DDBJ databases">
        <title>Genome sequence of Rhodospirillales sp. strain TMPK1 isolated from soil.</title>
        <authorList>
            <person name="Nakai R."/>
            <person name="Kusada H."/>
            <person name="Tamaki H."/>
        </authorList>
    </citation>
    <scope>NUCLEOTIDE SEQUENCE</scope>
    <source>
        <strain evidence="9">TMPK1</strain>
    </source>
</reference>
<dbReference type="InterPro" id="IPR050777">
    <property type="entry name" value="SET2_Histone-Lys_MeTrsfase"/>
</dbReference>
<dbReference type="GO" id="GO:0008168">
    <property type="term" value="F:methyltransferase activity"/>
    <property type="evidence" value="ECO:0007669"/>
    <property type="project" value="UniProtKB-KW"/>
</dbReference>
<name>A0A8S8X9L8_9PROT</name>
<protein>
    <recommendedName>
        <fullName evidence="11">SET domain-containing protein-lysine N-methyltransferase</fullName>
    </recommendedName>
</protein>
<evidence type="ECO:0000259" key="7">
    <source>
        <dbReference type="PROSITE" id="PS50280"/>
    </source>
</evidence>
<accession>A0A8S8X9L8</accession>